<dbReference type="RefSeq" id="WP_183985603.1">
    <property type="nucleotide sequence ID" value="NZ_JACHHG010000004.1"/>
</dbReference>
<proteinExistence type="predicted"/>
<accession>A0A841HY25</accession>
<keyword evidence="3" id="KW-1185">Reference proteome</keyword>
<sequence length="87" mass="9185">MAYGISLESSGEFGTVKDSEHPDLPVGARVQVIANVAPGSGPEPQGGPDLDGPILELEGRRFRIGRPAYSTLEDGGVYLSFDRMAPL</sequence>
<gene>
    <name evidence="2" type="ORF">HNR42_001219</name>
</gene>
<protein>
    <submittedName>
        <fullName evidence="2">Uncharacterized protein</fullName>
    </submittedName>
</protein>
<evidence type="ECO:0000256" key="1">
    <source>
        <dbReference type="SAM" id="MobiDB-lite"/>
    </source>
</evidence>
<evidence type="ECO:0000313" key="3">
    <source>
        <dbReference type="Proteomes" id="UP000569951"/>
    </source>
</evidence>
<organism evidence="2 3">
    <name type="scientific">Deinobacterium chartae</name>
    <dbReference type="NCBI Taxonomy" id="521158"/>
    <lineage>
        <taxon>Bacteria</taxon>
        <taxon>Thermotogati</taxon>
        <taxon>Deinococcota</taxon>
        <taxon>Deinococci</taxon>
        <taxon>Deinococcales</taxon>
        <taxon>Deinococcaceae</taxon>
        <taxon>Deinobacterium</taxon>
    </lineage>
</organism>
<feature type="region of interest" description="Disordered" evidence="1">
    <location>
        <begin position="1"/>
        <end position="24"/>
    </location>
</feature>
<dbReference type="AlphaFoldDB" id="A0A841HY25"/>
<evidence type="ECO:0000313" key="2">
    <source>
        <dbReference type="EMBL" id="MBB6097796.1"/>
    </source>
</evidence>
<reference evidence="2 3" key="1">
    <citation type="submission" date="2020-08" db="EMBL/GenBank/DDBJ databases">
        <title>Genomic Encyclopedia of Type Strains, Phase IV (KMG-IV): sequencing the most valuable type-strain genomes for metagenomic binning, comparative biology and taxonomic classification.</title>
        <authorList>
            <person name="Goeker M."/>
        </authorList>
    </citation>
    <scope>NUCLEOTIDE SEQUENCE [LARGE SCALE GENOMIC DNA]</scope>
    <source>
        <strain evidence="2 3">DSM 21458</strain>
    </source>
</reference>
<dbReference type="EMBL" id="JACHHG010000004">
    <property type="protein sequence ID" value="MBB6097796.1"/>
    <property type="molecule type" value="Genomic_DNA"/>
</dbReference>
<name>A0A841HY25_9DEIO</name>
<comment type="caution">
    <text evidence="2">The sequence shown here is derived from an EMBL/GenBank/DDBJ whole genome shotgun (WGS) entry which is preliminary data.</text>
</comment>
<dbReference type="Proteomes" id="UP000569951">
    <property type="component" value="Unassembled WGS sequence"/>
</dbReference>